<organism evidence="2">
    <name type="scientific">Streptomyces sp. NBC_00119</name>
    <dbReference type="NCBI Taxonomy" id="2975659"/>
    <lineage>
        <taxon>Bacteria</taxon>
        <taxon>Bacillati</taxon>
        <taxon>Actinomycetota</taxon>
        <taxon>Actinomycetes</taxon>
        <taxon>Kitasatosporales</taxon>
        <taxon>Streptomycetaceae</taxon>
        <taxon>Streptomyces</taxon>
    </lineage>
</organism>
<dbReference type="SUPFAM" id="SSF55729">
    <property type="entry name" value="Acyl-CoA N-acyltransferases (Nat)"/>
    <property type="match status" value="1"/>
</dbReference>
<dbReference type="PROSITE" id="PS51186">
    <property type="entry name" value="GNAT"/>
    <property type="match status" value="1"/>
</dbReference>
<feature type="domain" description="N-acetyltransferase" evidence="1">
    <location>
        <begin position="3"/>
        <end position="202"/>
    </location>
</feature>
<reference evidence="2" key="1">
    <citation type="submission" date="2022-10" db="EMBL/GenBank/DDBJ databases">
        <title>The complete genomes of actinobacterial strains from the NBC collection.</title>
        <authorList>
            <person name="Joergensen T.S."/>
            <person name="Alvarez Arevalo M."/>
            <person name="Sterndorff E.B."/>
            <person name="Faurdal D."/>
            <person name="Vuksanovic O."/>
            <person name="Mourched A.-S."/>
            <person name="Charusanti P."/>
            <person name="Shaw S."/>
            <person name="Blin K."/>
            <person name="Weber T."/>
        </authorList>
    </citation>
    <scope>NUCLEOTIDE SEQUENCE</scope>
    <source>
        <strain evidence="2">NBC_00119</strain>
    </source>
</reference>
<dbReference type="PANTHER" id="PTHR42791:SF1">
    <property type="entry name" value="N-ACETYLTRANSFERASE DOMAIN-CONTAINING PROTEIN"/>
    <property type="match status" value="1"/>
</dbReference>
<gene>
    <name evidence="2" type="ORF">OHU69_20105</name>
</gene>
<dbReference type="InterPro" id="IPR052523">
    <property type="entry name" value="Trichothecene_AcTrans"/>
</dbReference>
<dbReference type="EMBL" id="CP108195">
    <property type="protein sequence ID" value="WTS13149.1"/>
    <property type="molecule type" value="Genomic_DNA"/>
</dbReference>
<protein>
    <submittedName>
        <fullName evidence="2">GNAT family N-acetyltransferase</fullName>
    </submittedName>
</protein>
<dbReference type="GO" id="GO:0016747">
    <property type="term" value="F:acyltransferase activity, transferring groups other than amino-acyl groups"/>
    <property type="evidence" value="ECO:0007669"/>
    <property type="project" value="InterPro"/>
</dbReference>
<dbReference type="Gene3D" id="3.40.630.30">
    <property type="match status" value="1"/>
</dbReference>
<accession>A0AAU1U8U1</accession>
<dbReference type="Pfam" id="PF00583">
    <property type="entry name" value="Acetyltransf_1"/>
    <property type="match status" value="1"/>
</dbReference>
<dbReference type="CDD" id="cd04301">
    <property type="entry name" value="NAT_SF"/>
    <property type="match status" value="1"/>
</dbReference>
<evidence type="ECO:0000259" key="1">
    <source>
        <dbReference type="PROSITE" id="PS51186"/>
    </source>
</evidence>
<dbReference type="InterPro" id="IPR016181">
    <property type="entry name" value="Acyl_CoA_acyltransferase"/>
</dbReference>
<dbReference type="InterPro" id="IPR000182">
    <property type="entry name" value="GNAT_dom"/>
</dbReference>
<sequence>MGVAIRRATEGDRADLVRLLDEAFMDDPVSGWVFPGLAHRRRRHAGLMAAFIDISLSEGYVDITEDGAAAALWLPVPARPRGTGGPDEGDDGPAQLRAAVDPDNERVEEIGRLTAGAHPRDRGAHEYLWMIAVDPARQGQGLGTALMEPVLDRCDREGMASYLEASSDRSRVLYERLGFACTGSGIALPDGPTMWPMWRDPQAS</sequence>
<dbReference type="PANTHER" id="PTHR42791">
    <property type="entry name" value="GNAT FAMILY ACETYLTRANSFERASE"/>
    <property type="match status" value="1"/>
</dbReference>
<evidence type="ECO:0000313" key="2">
    <source>
        <dbReference type="EMBL" id="WTS13149.1"/>
    </source>
</evidence>
<name>A0AAU1U8U1_9ACTN</name>
<proteinExistence type="predicted"/>
<dbReference type="AlphaFoldDB" id="A0AAU1U8U1"/>